<dbReference type="GO" id="GO:0022857">
    <property type="term" value="F:transmembrane transporter activity"/>
    <property type="evidence" value="ECO:0007669"/>
    <property type="project" value="InterPro"/>
</dbReference>
<feature type="transmembrane region" description="Helical" evidence="8">
    <location>
        <begin position="318"/>
        <end position="336"/>
    </location>
</feature>
<dbReference type="Pfam" id="PF07690">
    <property type="entry name" value="MFS_1"/>
    <property type="match status" value="1"/>
</dbReference>
<dbReference type="PANTHER" id="PTHR42718:SF46">
    <property type="entry name" value="BLR6921 PROTEIN"/>
    <property type="match status" value="1"/>
</dbReference>
<evidence type="ECO:0000313" key="9">
    <source>
        <dbReference type="EMBL" id="RFU36840.1"/>
    </source>
</evidence>
<comment type="caution">
    <text evidence="9">The sequence shown here is derived from an EMBL/GenBank/DDBJ whole genome shotgun (WGS) entry which is preliminary data.</text>
</comment>
<dbReference type="EMBL" id="QURH01001030">
    <property type="protein sequence ID" value="RFU36840.1"/>
    <property type="molecule type" value="Genomic_DNA"/>
</dbReference>
<keyword evidence="4 8" id="KW-0812">Transmembrane</keyword>
<proteinExistence type="predicted"/>
<evidence type="ECO:0000256" key="6">
    <source>
        <dbReference type="ARBA" id="ARBA00023136"/>
    </source>
</evidence>
<gene>
    <name evidence="9" type="ORF">DZF91_36105</name>
</gene>
<dbReference type="Gene3D" id="1.20.1250.20">
    <property type="entry name" value="MFS general substrate transporter like domains"/>
    <property type="match status" value="1"/>
</dbReference>
<feature type="transmembrane region" description="Helical" evidence="8">
    <location>
        <begin position="217"/>
        <end position="233"/>
    </location>
</feature>
<dbReference type="PANTHER" id="PTHR42718">
    <property type="entry name" value="MAJOR FACILITATOR SUPERFAMILY MULTIDRUG TRANSPORTER MFSC"/>
    <property type="match status" value="1"/>
</dbReference>
<evidence type="ECO:0000256" key="5">
    <source>
        <dbReference type="ARBA" id="ARBA00022989"/>
    </source>
</evidence>
<evidence type="ECO:0000256" key="3">
    <source>
        <dbReference type="ARBA" id="ARBA00022475"/>
    </source>
</evidence>
<name>A0A372JA28_9ACTN</name>
<evidence type="ECO:0000313" key="10">
    <source>
        <dbReference type="Proteomes" id="UP000261811"/>
    </source>
</evidence>
<keyword evidence="2" id="KW-0813">Transport</keyword>
<reference evidence="9 10" key="1">
    <citation type="submission" date="2018-08" db="EMBL/GenBank/DDBJ databases">
        <title>Actinomadura jelena sp. nov., a novel Actinomycete isolated from soil in Chad.</title>
        <authorList>
            <person name="Shi L."/>
        </authorList>
    </citation>
    <scope>NUCLEOTIDE SEQUENCE [LARGE SCALE GENOMIC DNA]</scope>
    <source>
        <strain evidence="9 10">NEAU-G17</strain>
    </source>
</reference>
<comment type="subcellular location">
    <subcellularLocation>
        <location evidence="1">Cell membrane</location>
        <topology evidence="1">Multi-pass membrane protein</topology>
    </subcellularLocation>
</comment>
<keyword evidence="6 8" id="KW-0472">Membrane</keyword>
<keyword evidence="5 8" id="KW-1133">Transmembrane helix</keyword>
<dbReference type="SUPFAM" id="SSF103473">
    <property type="entry name" value="MFS general substrate transporter"/>
    <property type="match status" value="1"/>
</dbReference>
<evidence type="ECO:0000256" key="8">
    <source>
        <dbReference type="SAM" id="Phobius"/>
    </source>
</evidence>
<feature type="transmembrane region" description="Helical" evidence="8">
    <location>
        <begin position="114"/>
        <end position="134"/>
    </location>
</feature>
<feature type="region of interest" description="Disordered" evidence="7">
    <location>
        <begin position="1"/>
        <end position="32"/>
    </location>
</feature>
<dbReference type="AlphaFoldDB" id="A0A372JA28"/>
<protein>
    <submittedName>
        <fullName evidence="9">MFS transporter</fullName>
    </submittedName>
</protein>
<evidence type="ECO:0000256" key="1">
    <source>
        <dbReference type="ARBA" id="ARBA00004651"/>
    </source>
</evidence>
<dbReference type="InterPro" id="IPR011701">
    <property type="entry name" value="MFS"/>
</dbReference>
<keyword evidence="3" id="KW-1003">Cell membrane</keyword>
<dbReference type="Proteomes" id="UP000261811">
    <property type="component" value="Unassembled WGS sequence"/>
</dbReference>
<dbReference type="Gene3D" id="1.20.1720.10">
    <property type="entry name" value="Multidrug resistance protein D"/>
    <property type="match status" value="1"/>
</dbReference>
<accession>A0A372JA28</accession>
<sequence length="465" mass="48538">MPSCSTTASRIARRSSSPRRRDAVTVTRPPSRTRVIVARENSEPYGSLKASPSPTVNHLVPYCGGPRVTRHAHTRRDRLLRADAHAGRHDHQRRDHQRRAFPQIRDGLDLSPGGLAWVSNAFLLAYGGLLLLGGRAGDVLGRRRVFAWGTALFTAALSRRWMLLVNVPIGVLVVALTPRVLAESPREGGRFDLAGALTSALGLALLALGLARVGNPPLALGAGALLLVAFVLVERRAARPVTPLRLFADRARASALPALLLIPMTTMSAQFLIVQYLQEALGWGALLAGLAFLPMALGMLVTARYAPRLMGTLSARSVALLGTVALTGGLAWLCFLPQTGGYALGVAGPLLLIGAGLGFVVVPFNMTIMSTVAPADSGAAAGLLQTAMLTGASLGIAVLSGVYASSVDGRPSPPSTIAHGMSGAFTVATGIAAVALVIVAAAFRTPRPPVPDAPREAAFSETTSR</sequence>
<keyword evidence="10" id="KW-1185">Reference proteome</keyword>
<organism evidence="9 10">
    <name type="scientific">Actinomadura logoneensis</name>
    <dbReference type="NCBI Taxonomy" id="2293572"/>
    <lineage>
        <taxon>Bacteria</taxon>
        <taxon>Bacillati</taxon>
        <taxon>Actinomycetota</taxon>
        <taxon>Actinomycetes</taxon>
        <taxon>Streptosporangiales</taxon>
        <taxon>Thermomonosporaceae</taxon>
        <taxon>Actinomadura</taxon>
    </lineage>
</organism>
<feature type="transmembrane region" description="Helical" evidence="8">
    <location>
        <begin position="193"/>
        <end position="211"/>
    </location>
</feature>
<feature type="transmembrane region" description="Helical" evidence="8">
    <location>
        <begin position="283"/>
        <end position="306"/>
    </location>
</feature>
<feature type="compositionally biased region" description="Low complexity" evidence="7">
    <location>
        <begin position="1"/>
        <end position="10"/>
    </location>
</feature>
<dbReference type="InterPro" id="IPR036259">
    <property type="entry name" value="MFS_trans_sf"/>
</dbReference>
<feature type="transmembrane region" description="Helical" evidence="8">
    <location>
        <begin position="383"/>
        <end position="404"/>
    </location>
</feature>
<feature type="transmembrane region" description="Helical" evidence="8">
    <location>
        <begin position="254"/>
        <end position="277"/>
    </location>
</feature>
<dbReference type="GO" id="GO:0005886">
    <property type="term" value="C:plasma membrane"/>
    <property type="evidence" value="ECO:0007669"/>
    <property type="project" value="UniProtKB-SubCell"/>
</dbReference>
<evidence type="ECO:0000256" key="2">
    <source>
        <dbReference type="ARBA" id="ARBA00022448"/>
    </source>
</evidence>
<evidence type="ECO:0000256" key="4">
    <source>
        <dbReference type="ARBA" id="ARBA00022692"/>
    </source>
</evidence>
<evidence type="ECO:0000256" key="7">
    <source>
        <dbReference type="SAM" id="MobiDB-lite"/>
    </source>
</evidence>
<feature type="transmembrane region" description="Helical" evidence="8">
    <location>
        <begin position="342"/>
        <end position="362"/>
    </location>
</feature>
<feature type="transmembrane region" description="Helical" evidence="8">
    <location>
        <begin position="161"/>
        <end position="181"/>
    </location>
</feature>
<feature type="transmembrane region" description="Helical" evidence="8">
    <location>
        <begin position="424"/>
        <end position="443"/>
    </location>
</feature>